<evidence type="ECO:0000313" key="2">
    <source>
        <dbReference type="Proteomes" id="UP001164746"/>
    </source>
</evidence>
<reference evidence="1" key="1">
    <citation type="submission" date="2022-11" db="EMBL/GenBank/DDBJ databases">
        <title>Centuries of genome instability and evolution in soft-shell clam transmissible cancer (bioRxiv).</title>
        <authorList>
            <person name="Hart S.F.M."/>
            <person name="Yonemitsu M.A."/>
            <person name="Giersch R.M."/>
            <person name="Beal B.F."/>
            <person name="Arriagada G."/>
            <person name="Davis B.W."/>
            <person name="Ostrander E.A."/>
            <person name="Goff S.P."/>
            <person name="Metzger M.J."/>
        </authorList>
    </citation>
    <scope>NUCLEOTIDE SEQUENCE</scope>
    <source>
        <strain evidence="1">MELC-2E11</strain>
        <tissue evidence="1">Siphon/mantle</tissue>
    </source>
</reference>
<gene>
    <name evidence="1" type="ORF">MAR_001305</name>
</gene>
<proteinExistence type="predicted"/>
<protein>
    <submittedName>
        <fullName evidence="1">Uncharacterized protein</fullName>
    </submittedName>
</protein>
<sequence length="67" mass="7127">MSTESTMEESSRISKLLADNCTVLTYGVIGGKSVAKKAVRKSGPVAKKGVGTPLCSVLQWGTKWNKI</sequence>
<keyword evidence="2" id="KW-1185">Reference proteome</keyword>
<organism evidence="1 2">
    <name type="scientific">Mya arenaria</name>
    <name type="common">Soft-shell clam</name>
    <dbReference type="NCBI Taxonomy" id="6604"/>
    <lineage>
        <taxon>Eukaryota</taxon>
        <taxon>Metazoa</taxon>
        <taxon>Spiralia</taxon>
        <taxon>Lophotrochozoa</taxon>
        <taxon>Mollusca</taxon>
        <taxon>Bivalvia</taxon>
        <taxon>Autobranchia</taxon>
        <taxon>Heteroconchia</taxon>
        <taxon>Euheterodonta</taxon>
        <taxon>Imparidentia</taxon>
        <taxon>Neoheterodontei</taxon>
        <taxon>Myida</taxon>
        <taxon>Myoidea</taxon>
        <taxon>Myidae</taxon>
        <taxon>Mya</taxon>
    </lineage>
</organism>
<name>A0ABY7FEN9_MYAAR</name>
<accession>A0ABY7FEN9</accession>
<dbReference type="EMBL" id="CP111022">
    <property type="protein sequence ID" value="WAR19467.1"/>
    <property type="molecule type" value="Genomic_DNA"/>
</dbReference>
<dbReference type="Proteomes" id="UP001164746">
    <property type="component" value="Chromosome 11"/>
</dbReference>
<evidence type="ECO:0000313" key="1">
    <source>
        <dbReference type="EMBL" id="WAR19467.1"/>
    </source>
</evidence>